<feature type="region of interest" description="Disordered" evidence="1">
    <location>
        <begin position="1"/>
        <end position="183"/>
    </location>
</feature>
<reference evidence="2" key="1">
    <citation type="submission" date="2022-06" db="EMBL/GenBank/DDBJ databases">
        <authorList>
            <person name="Andreotti S."/>
            <person name="Wyler E."/>
        </authorList>
    </citation>
    <scope>NUCLEOTIDE SEQUENCE</scope>
</reference>
<protein>
    <submittedName>
        <fullName evidence="2">Gm49394 protein</fullName>
    </submittedName>
</protein>
<proteinExistence type="predicted"/>
<name>A0AAU9ZML2_PHORO</name>
<keyword evidence="3" id="KW-1185">Reference proteome</keyword>
<evidence type="ECO:0000256" key="1">
    <source>
        <dbReference type="SAM" id="MobiDB-lite"/>
    </source>
</evidence>
<sequence>MQTPKDPLTVSSASASASASSPSTSSTGLEHLGTTARAPPALEEAADPGPASRSSPRQFRKRIFGTSESPVLFIHRPGTSGTTKRLEYRGRVITTELQLIVQEEDPEPPSGGPASPRAEPLAQPPTPLPRPLPPRPGPRPLPPLPLPRPEQQPEQEPARAARESSPEASCCGLWPRRSRRSQN</sequence>
<gene>
    <name evidence="2" type="primary">Gm49394</name>
    <name evidence="2" type="ORF">PHOROB_LOCUS10200</name>
</gene>
<dbReference type="Proteomes" id="UP001152836">
    <property type="component" value="Unassembled WGS sequence"/>
</dbReference>
<dbReference type="EMBL" id="CALSGD010001464">
    <property type="protein sequence ID" value="CAH6793396.1"/>
    <property type="molecule type" value="Genomic_DNA"/>
</dbReference>
<feature type="compositionally biased region" description="Basic and acidic residues" evidence="1">
    <location>
        <begin position="156"/>
        <end position="165"/>
    </location>
</feature>
<feature type="compositionally biased region" description="Low complexity" evidence="1">
    <location>
        <begin position="11"/>
        <end position="27"/>
    </location>
</feature>
<dbReference type="AlphaFoldDB" id="A0AAU9ZML2"/>
<evidence type="ECO:0000313" key="2">
    <source>
        <dbReference type="EMBL" id="CAH6793396.1"/>
    </source>
</evidence>
<feature type="compositionally biased region" description="Pro residues" evidence="1">
    <location>
        <begin position="122"/>
        <end position="150"/>
    </location>
</feature>
<organism evidence="2 3">
    <name type="scientific">Phodopus roborovskii</name>
    <name type="common">Roborovski's desert hamster</name>
    <name type="synonym">Cricetulus roborovskii</name>
    <dbReference type="NCBI Taxonomy" id="109678"/>
    <lineage>
        <taxon>Eukaryota</taxon>
        <taxon>Metazoa</taxon>
        <taxon>Chordata</taxon>
        <taxon>Craniata</taxon>
        <taxon>Vertebrata</taxon>
        <taxon>Euteleostomi</taxon>
        <taxon>Mammalia</taxon>
        <taxon>Eutheria</taxon>
        <taxon>Euarchontoglires</taxon>
        <taxon>Glires</taxon>
        <taxon>Rodentia</taxon>
        <taxon>Myomorpha</taxon>
        <taxon>Muroidea</taxon>
        <taxon>Cricetidae</taxon>
        <taxon>Cricetinae</taxon>
        <taxon>Phodopus</taxon>
    </lineage>
</organism>
<evidence type="ECO:0000313" key="3">
    <source>
        <dbReference type="Proteomes" id="UP001152836"/>
    </source>
</evidence>
<accession>A0AAU9ZML2</accession>
<comment type="caution">
    <text evidence="2">The sequence shown here is derived from an EMBL/GenBank/DDBJ whole genome shotgun (WGS) entry which is preliminary data.</text>
</comment>